<protein>
    <submittedName>
        <fullName evidence="2">Transposase</fullName>
    </submittedName>
</protein>
<sequence>MSSGLSRTRVAADLGIGKSTLGHWISQYRTAELPVPEPQTDLARENERLRLENHVLREEREILKKSHAVLCKPKDMRFAFIREHRACWSIERLCRILQVSTRCYVPGFPDVFAKANALT</sequence>
<dbReference type="GO" id="GO:0006313">
    <property type="term" value="P:DNA transposition"/>
    <property type="evidence" value="ECO:0007669"/>
    <property type="project" value="InterPro"/>
</dbReference>
<dbReference type="InterPro" id="IPR009057">
    <property type="entry name" value="Homeodomain-like_sf"/>
</dbReference>
<reference evidence="2 3" key="1">
    <citation type="submission" date="2016-03" db="EMBL/GenBank/DDBJ databases">
        <title>Draft genome sequence of Gluconobacter cerinus strain CECT 9110.</title>
        <authorList>
            <person name="Sainz F."/>
            <person name="Mas A."/>
            <person name="Torija M.J."/>
        </authorList>
    </citation>
    <scope>NUCLEOTIDE SEQUENCE [LARGE SCALE GENOMIC DNA]</scope>
    <source>
        <strain evidence="2 3">CECT 9110</strain>
    </source>
</reference>
<evidence type="ECO:0000313" key="2">
    <source>
        <dbReference type="EMBL" id="OAJ66408.1"/>
    </source>
</evidence>
<evidence type="ECO:0000256" key="1">
    <source>
        <dbReference type="SAM" id="Coils"/>
    </source>
</evidence>
<dbReference type="SUPFAM" id="SSF46689">
    <property type="entry name" value="Homeodomain-like"/>
    <property type="match status" value="1"/>
</dbReference>
<dbReference type="Proteomes" id="UP000077786">
    <property type="component" value="Unassembled WGS sequence"/>
</dbReference>
<comment type="caution">
    <text evidence="2">The sequence shown here is derived from an EMBL/GenBank/DDBJ whole genome shotgun (WGS) entry which is preliminary data.</text>
</comment>
<dbReference type="Gene3D" id="1.10.10.60">
    <property type="entry name" value="Homeodomain-like"/>
    <property type="match status" value="1"/>
</dbReference>
<evidence type="ECO:0000313" key="3">
    <source>
        <dbReference type="Proteomes" id="UP000077786"/>
    </source>
</evidence>
<proteinExistence type="predicted"/>
<name>A0A1B6VH66_9PROT</name>
<organism evidence="2 3">
    <name type="scientific">Gluconobacter cerinus</name>
    <dbReference type="NCBI Taxonomy" id="38307"/>
    <lineage>
        <taxon>Bacteria</taxon>
        <taxon>Pseudomonadati</taxon>
        <taxon>Pseudomonadota</taxon>
        <taxon>Alphaproteobacteria</taxon>
        <taxon>Acetobacterales</taxon>
        <taxon>Acetobacteraceae</taxon>
        <taxon>Gluconobacter</taxon>
    </lineage>
</organism>
<dbReference type="GO" id="GO:0004803">
    <property type="term" value="F:transposase activity"/>
    <property type="evidence" value="ECO:0007669"/>
    <property type="project" value="InterPro"/>
</dbReference>
<dbReference type="PATRIC" id="fig|38307.3.peg.3053"/>
<feature type="coiled-coil region" evidence="1">
    <location>
        <begin position="39"/>
        <end position="66"/>
    </location>
</feature>
<dbReference type="GO" id="GO:0003677">
    <property type="term" value="F:DNA binding"/>
    <property type="evidence" value="ECO:0007669"/>
    <property type="project" value="InterPro"/>
</dbReference>
<keyword evidence="1" id="KW-0175">Coiled coil</keyword>
<gene>
    <name evidence="2" type="ORF">A0123_02922</name>
</gene>
<accession>A0A1B6VH66</accession>
<dbReference type="AlphaFoldDB" id="A0A1B6VH66"/>
<dbReference type="Pfam" id="PF01527">
    <property type="entry name" value="HTH_Tnp_1"/>
    <property type="match status" value="1"/>
</dbReference>
<dbReference type="InterPro" id="IPR002514">
    <property type="entry name" value="Transposase_8"/>
</dbReference>
<dbReference type="EMBL" id="LUTU01000016">
    <property type="protein sequence ID" value="OAJ66408.1"/>
    <property type="molecule type" value="Genomic_DNA"/>
</dbReference>